<evidence type="ECO:0000256" key="6">
    <source>
        <dbReference type="ARBA" id="ARBA00022553"/>
    </source>
</evidence>
<dbReference type="Pfam" id="PF04410">
    <property type="entry name" value="Gar1"/>
    <property type="match status" value="1"/>
</dbReference>
<keyword evidence="7" id="KW-0694">RNA-binding</keyword>
<feature type="compositionally biased region" description="Basic and acidic residues" evidence="9">
    <location>
        <begin position="44"/>
        <end position="72"/>
    </location>
</feature>
<dbReference type="GO" id="GO:0005732">
    <property type="term" value="C:sno(s)RNA-containing ribonucleoprotein complex"/>
    <property type="evidence" value="ECO:0007669"/>
    <property type="project" value="InterPro"/>
</dbReference>
<evidence type="ECO:0000256" key="7">
    <source>
        <dbReference type="ARBA" id="ARBA00022884"/>
    </source>
</evidence>
<comment type="subcellular location">
    <subcellularLocation>
        <location evidence="1">Nucleus</location>
    </subcellularLocation>
</comment>
<dbReference type="STRING" id="1077348.A0A2G8SC71"/>
<protein>
    <recommendedName>
        <fullName evidence="3">H/ACA ribonucleoprotein complex non-core subunit NAF1</fullName>
    </recommendedName>
</protein>
<dbReference type="InterPro" id="IPR007504">
    <property type="entry name" value="H/ACA_rnp_Gar1/Naf1"/>
</dbReference>
<evidence type="ECO:0000256" key="1">
    <source>
        <dbReference type="ARBA" id="ARBA00004123"/>
    </source>
</evidence>
<evidence type="ECO:0000256" key="3">
    <source>
        <dbReference type="ARBA" id="ARBA00021438"/>
    </source>
</evidence>
<dbReference type="Proteomes" id="UP000230002">
    <property type="component" value="Unassembled WGS sequence"/>
</dbReference>
<keyword evidence="6" id="KW-0597">Phosphoprotein</keyword>
<dbReference type="InterPro" id="IPR009000">
    <property type="entry name" value="Transl_B-barrel_sf"/>
</dbReference>
<keyword evidence="8" id="KW-0539">Nucleus</keyword>
<dbReference type="GO" id="GO:0006364">
    <property type="term" value="P:rRNA processing"/>
    <property type="evidence" value="ECO:0007669"/>
    <property type="project" value="UniProtKB-KW"/>
</dbReference>
<keyword evidence="5" id="KW-0698">rRNA processing</keyword>
<keyword evidence="4" id="KW-0690">Ribosome biogenesis</keyword>
<dbReference type="PANTHER" id="PTHR31633">
    <property type="entry name" value="H/ACA RIBONUCLEOPROTEIN COMPLEX NON-CORE SUBUNIT NAF1"/>
    <property type="match status" value="1"/>
</dbReference>
<dbReference type="GO" id="GO:0000493">
    <property type="term" value="P:box H/ACA snoRNP assembly"/>
    <property type="evidence" value="ECO:0007669"/>
    <property type="project" value="InterPro"/>
</dbReference>
<proteinExistence type="inferred from homology"/>
<dbReference type="GO" id="GO:0005634">
    <property type="term" value="C:nucleus"/>
    <property type="evidence" value="ECO:0007669"/>
    <property type="project" value="UniProtKB-SubCell"/>
</dbReference>
<dbReference type="InterPro" id="IPR038664">
    <property type="entry name" value="Gar1/Naf1_Cbf5-bd_sf"/>
</dbReference>
<dbReference type="AlphaFoldDB" id="A0A2G8SC71"/>
<feature type="compositionally biased region" description="Acidic residues" evidence="9">
    <location>
        <begin position="86"/>
        <end position="100"/>
    </location>
</feature>
<reference evidence="10 11" key="1">
    <citation type="journal article" date="2015" name="Sci. Rep.">
        <title>Chromosome-level genome map provides insights into diverse defense mechanisms in the medicinal fungus Ganoderma sinense.</title>
        <authorList>
            <person name="Zhu Y."/>
            <person name="Xu J."/>
            <person name="Sun C."/>
            <person name="Zhou S."/>
            <person name="Xu H."/>
            <person name="Nelson D.R."/>
            <person name="Qian J."/>
            <person name="Song J."/>
            <person name="Luo H."/>
            <person name="Xiang L."/>
            <person name="Li Y."/>
            <person name="Xu Z."/>
            <person name="Ji A."/>
            <person name="Wang L."/>
            <person name="Lu S."/>
            <person name="Hayward A."/>
            <person name="Sun W."/>
            <person name="Li X."/>
            <person name="Schwartz D.C."/>
            <person name="Wang Y."/>
            <person name="Chen S."/>
        </authorList>
    </citation>
    <scope>NUCLEOTIDE SEQUENCE [LARGE SCALE GENOMIC DNA]</scope>
    <source>
        <strain evidence="10 11">ZZ0214-1</strain>
    </source>
</reference>
<dbReference type="GO" id="GO:0003723">
    <property type="term" value="F:RNA binding"/>
    <property type="evidence" value="ECO:0007669"/>
    <property type="project" value="UniProtKB-KW"/>
</dbReference>
<evidence type="ECO:0000313" key="11">
    <source>
        <dbReference type="Proteomes" id="UP000230002"/>
    </source>
</evidence>
<evidence type="ECO:0000256" key="8">
    <source>
        <dbReference type="ARBA" id="ARBA00023242"/>
    </source>
</evidence>
<feature type="region of interest" description="Disordered" evidence="9">
    <location>
        <begin position="258"/>
        <end position="320"/>
    </location>
</feature>
<evidence type="ECO:0000313" key="10">
    <source>
        <dbReference type="EMBL" id="PIL31357.1"/>
    </source>
</evidence>
<gene>
    <name evidence="10" type="ORF">GSI_06056</name>
</gene>
<feature type="compositionally biased region" description="Polar residues" evidence="9">
    <location>
        <begin position="30"/>
        <end position="40"/>
    </location>
</feature>
<dbReference type="InterPro" id="IPR040309">
    <property type="entry name" value="Naf1"/>
</dbReference>
<evidence type="ECO:0000256" key="4">
    <source>
        <dbReference type="ARBA" id="ARBA00022517"/>
    </source>
</evidence>
<dbReference type="EMBL" id="AYKW01000012">
    <property type="protein sequence ID" value="PIL31357.1"/>
    <property type="molecule type" value="Genomic_DNA"/>
</dbReference>
<dbReference type="SUPFAM" id="SSF50447">
    <property type="entry name" value="Translation proteins"/>
    <property type="match status" value="1"/>
</dbReference>
<evidence type="ECO:0000256" key="9">
    <source>
        <dbReference type="SAM" id="MobiDB-lite"/>
    </source>
</evidence>
<dbReference type="OrthoDB" id="21550at2759"/>
<organism evidence="10 11">
    <name type="scientific">Ganoderma sinense ZZ0214-1</name>
    <dbReference type="NCBI Taxonomy" id="1077348"/>
    <lineage>
        <taxon>Eukaryota</taxon>
        <taxon>Fungi</taxon>
        <taxon>Dikarya</taxon>
        <taxon>Basidiomycota</taxon>
        <taxon>Agaricomycotina</taxon>
        <taxon>Agaricomycetes</taxon>
        <taxon>Polyporales</taxon>
        <taxon>Polyporaceae</taxon>
        <taxon>Ganoderma</taxon>
    </lineage>
</organism>
<comment type="caution">
    <text evidence="10">The sequence shown here is derived from an EMBL/GenBank/DDBJ whole genome shotgun (WGS) entry which is preliminary data.</text>
</comment>
<keyword evidence="11" id="KW-1185">Reference proteome</keyword>
<dbReference type="Gene3D" id="2.40.10.230">
    <property type="entry name" value="Probable tRNA pseudouridine synthase domain"/>
    <property type="match status" value="1"/>
</dbReference>
<feature type="region of interest" description="Disordered" evidence="9">
    <location>
        <begin position="484"/>
        <end position="512"/>
    </location>
</feature>
<feature type="compositionally biased region" description="Acidic residues" evidence="9">
    <location>
        <begin position="267"/>
        <end position="280"/>
    </location>
</feature>
<accession>A0A2G8SC71</accession>
<feature type="region of interest" description="Disordered" evidence="9">
    <location>
        <begin position="28"/>
        <end position="128"/>
    </location>
</feature>
<comment type="similarity">
    <text evidence="2">Belongs to the NAF1 family.</text>
</comment>
<evidence type="ECO:0000256" key="5">
    <source>
        <dbReference type="ARBA" id="ARBA00022552"/>
    </source>
</evidence>
<evidence type="ECO:0000256" key="2">
    <source>
        <dbReference type="ARBA" id="ARBA00009801"/>
    </source>
</evidence>
<dbReference type="PANTHER" id="PTHR31633:SF1">
    <property type="entry name" value="H_ACA RIBONUCLEOPROTEIN COMPLEX NON-CORE SUBUNIT NAF1"/>
    <property type="match status" value="1"/>
</dbReference>
<sequence>MATDFSFAVPSSIPQDLQLIQDILGDLPSTHISPKVQQPLQEHASSDDEHGTDSDTDSEKEVEADILGHVEDGDGAPSESTSDSDSSNDSDSEPEEGEEPDAQRPKQKQSRIADDDDEDGEQAATSEAQVRTKNELVDLYIAVPEVSQVGPDERLEKVGEIMSIVNNVVIVKGVPSPIANRGSEKALDSETLLVSEDRNVLGYIFETFGPTSEPLYQIKFNSKWPLDVEKVQVGRPVFHVPEKSHYVFVQQLRHLKGSDASNVHDEEPGEDELEFSDDEAEAAHKRSHAQRREQQRFRAGSVVSSRHATPVPSFMKDQDMIDDPRPLQALLEATDAVEDGEDSKTEEGAAAATDTTEIVAAVEDEDVVVVATIDTLPAAGLGGKALLNLHLLGLSRRLRSPLLELLYDPAVGMGDGWGYQQYPMQQMQQPFDYSFGYQVPHVQPHINPRFAANFGMAGMGMGYGGYGGPSGPYSHDASGYSVGNAAGGWGGQEQWGPPSQAPPRSEGGNQNA</sequence>
<dbReference type="GO" id="GO:0001522">
    <property type="term" value="P:pseudouridine synthesis"/>
    <property type="evidence" value="ECO:0007669"/>
    <property type="project" value="InterPro"/>
</dbReference>
<name>A0A2G8SC71_9APHY</name>